<evidence type="ECO:0000313" key="2">
    <source>
        <dbReference type="EMBL" id="VFS46208.1"/>
    </source>
</evidence>
<dbReference type="Proteomes" id="UP000224974">
    <property type="component" value="Unassembled WGS sequence"/>
</dbReference>
<dbReference type="InterPro" id="IPR027405">
    <property type="entry name" value="YidB-like"/>
</dbReference>
<dbReference type="Gene3D" id="1.10.10.690">
    <property type="entry name" value="YidB-like"/>
    <property type="match status" value="1"/>
</dbReference>
<dbReference type="SUPFAM" id="SSF140804">
    <property type="entry name" value="YidB-like"/>
    <property type="match status" value="1"/>
</dbReference>
<keyword evidence="3" id="KW-1185">Reference proteome</keyword>
<dbReference type="STRING" id="1111728.GCA_000427805_02444"/>
<gene>
    <name evidence="1" type="ORF">CRN84_02660</name>
    <name evidence="2" type="ORF">NCTC12282_01099</name>
</gene>
<dbReference type="EMBL" id="PDDX01000001">
    <property type="protein sequence ID" value="PHI28315.1"/>
    <property type="molecule type" value="Genomic_DNA"/>
</dbReference>
<organism evidence="1 3">
    <name type="scientific">Budvicia aquatica</name>
    <dbReference type="NCBI Taxonomy" id="82979"/>
    <lineage>
        <taxon>Bacteria</taxon>
        <taxon>Pseudomonadati</taxon>
        <taxon>Pseudomonadota</taxon>
        <taxon>Gammaproteobacteria</taxon>
        <taxon>Enterobacterales</taxon>
        <taxon>Budviciaceae</taxon>
        <taxon>Budvicia</taxon>
    </lineage>
</organism>
<reference evidence="2 4" key="3">
    <citation type="submission" date="2019-03" db="EMBL/GenBank/DDBJ databases">
        <authorList>
            <consortium name="Pathogen Informatics"/>
        </authorList>
    </citation>
    <scope>NUCLEOTIDE SEQUENCE [LARGE SCALE GENOMIC DNA]</scope>
    <source>
        <strain evidence="2 4">NCTC12282</strain>
    </source>
</reference>
<reference evidence="3" key="2">
    <citation type="submission" date="2017-09" db="EMBL/GenBank/DDBJ databases">
        <title>FDA dAtabase for Regulatory Grade micrObial Sequences (FDA-ARGOS): Supporting development and validation of Infectious Disease Dx tests.</title>
        <authorList>
            <person name="Minogue T."/>
            <person name="Wolcott M."/>
            <person name="Wasieloski L."/>
            <person name="Aguilar W."/>
            <person name="Moore D."/>
            <person name="Tallon L."/>
            <person name="Sadzewicz L."/>
            <person name="Ott S."/>
            <person name="Zhao X."/>
            <person name="Nagaraj S."/>
            <person name="Vavikolanu K."/>
            <person name="Aluvathingal J."/>
            <person name="Nadendla S."/>
            <person name="Sichtig H."/>
        </authorList>
    </citation>
    <scope>NUCLEOTIDE SEQUENCE [LARGE SCALE GENOMIC DNA]</scope>
    <source>
        <strain evidence="3">FDAARGOS_387</strain>
    </source>
</reference>
<reference evidence="1" key="1">
    <citation type="submission" date="2017-09" db="EMBL/GenBank/DDBJ databases">
        <title>FDA dAtabase for Regulatory Grade micrObial Sequences (FDA-ARGOS): Supporting development and validation of Infectious Disease Dx tests.</title>
        <authorList>
            <person name="Minogue T."/>
            <person name="Wolcott M."/>
            <person name="Wasieloski L."/>
            <person name="Aguilar W."/>
            <person name="Moore D."/>
            <person name="Tallon L.J."/>
            <person name="Sadzewicz L."/>
            <person name="Ott S."/>
            <person name="Zhao X."/>
            <person name="Nagaraj S."/>
            <person name="Vavikolanu K."/>
            <person name="Aluvathingal J."/>
            <person name="Nadendla S."/>
            <person name="Sichtig H."/>
        </authorList>
    </citation>
    <scope>NUCLEOTIDE SEQUENCE</scope>
    <source>
        <strain evidence="1">FDAARGOS_387</strain>
    </source>
</reference>
<evidence type="ECO:0000313" key="1">
    <source>
        <dbReference type="EMBL" id="PHI28315.1"/>
    </source>
</evidence>
<dbReference type="AlphaFoldDB" id="A0A2C6DIN9"/>
<protein>
    <submittedName>
        <fullName evidence="1">DUF937 domain-containing protein</fullName>
    </submittedName>
</protein>
<dbReference type="OrthoDB" id="5957313at2"/>
<dbReference type="RefSeq" id="WP_029095139.1">
    <property type="nucleotide sequence ID" value="NZ_BRLG01000015.1"/>
</dbReference>
<evidence type="ECO:0000313" key="4">
    <source>
        <dbReference type="Proteomes" id="UP000373449"/>
    </source>
</evidence>
<dbReference type="InterPro" id="IPR045372">
    <property type="entry name" value="YidB"/>
</dbReference>
<dbReference type="Proteomes" id="UP000373449">
    <property type="component" value="Unassembled WGS sequence"/>
</dbReference>
<name>A0A2C6DIN9_9GAMM</name>
<dbReference type="Pfam" id="PF20159">
    <property type="entry name" value="YidB"/>
    <property type="match status" value="1"/>
</dbReference>
<dbReference type="EMBL" id="CAADJA010000002">
    <property type="protein sequence ID" value="VFS46208.1"/>
    <property type="molecule type" value="Genomic_DNA"/>
</dbReference>
<accession>A0A2C6DIN9</accession>
<evidence type="ECO:0000313" key="3">
    <source>
        <dbReference type="Proteomes" id="UP000224974"/>
    </source>
</evidence>
<sequence length="129" mass="13401">MGLLDQLGGALGGKGSVDYVAIMQWVEQQGGISGLLDKFRQGGLADIVQSWISTGNNLPISSDQVQQVLSSDALQQLAAKLGIDSQMASGIVAQFLPEIVNKLSPDGQEPGNADMISAGLSMLKGKLFG</sequence>
<proteinExistence type="predicted"/>